<feature type="compositionally biased region" description="Basic and acidic residues" evidence="1">
    <location>
        <begin position="1"/>
        <end position="21"/>
    </location>
</feature>
<dbReference type="AlphaFoldDB" id="A0A6U3VNS5"/>
<evidence type="ECO:0008006" key="3">
    <source>
        <dbReference type="Google" id="ProtNLM"/>
    </source>
</evidence>
<dbReference type="GO" id="GO:0016279">
    <property type="term" value="F:protein-lysine N-methyltransferase activity"/>
    <property type="evidence" value="ECO:0007669"/>
    <property type="project" value="TreeGrafter"/>
</dbReference>
<evidence type="ECO:0000256" key="1">
    <source>
        <dbReference type="SAM" id="MobiDB-lite"/>
    </source>
</evidence>
<protein>
    <recommendedName>
        <fullName evidence="3">SET domain-containing protein</fullName>
    </recommendedName>
</protein>
<feature type="region of interest" description="Disordered" evidence="1">
    <location>
        <begin position="1"/>
        <end position="23"/>
    </location>
</feature>
<dbReference type="InterPro" id="IPR050600">
    <property type="entry name" value="SETD3_SETD6_MTase"/>
</dbReference>
<proteinExistence type="predicted"/>
<dbReference type="PANTHER" id="PTHR13271">
    <property type="entry name" value="UNCHARACTERIZED PUTATIVE METHYLTRANSFERASE"/>
    <property type="match status" value="1"/>
</dbReference>
<dbReference type="SUPFAM" id="SSF82199">
    <property type="entry name" value="SET domain"/>
    <property type="match status" value="1"/>
</dbReference>
<organism evidence="2">
    <name type="scientific">Ditylum brightwellii</name>
    <dbReference type="NCBI Taxonomy" id="49249"/>
    <lineage>
        <taxon>Eukaryota</taxon>
        <taxon>Sar</taxon>
        <taxon>Stramenopiles</taxon>
        <taxon>Ochrophyta</taxon>
        <taxon>Bacillariophyta</taxon>
        <taxon>Mediophyceae</taxon>
        <taxon>Lithodesmiophycidae</taxon>
        <taxon>Lithodesmiales</taxon>
        <taxon>Lithodesmiaceae</taxon>
        <taxon>Ditylum</taxon>
    </lineage>
</organism>
<gene>
    <name evidence="2" type="ORF">DBRI1063_LOCUS21353</name>
</gene>
<accession>A0A6U3VNS5</accession>
<dbReference type="InterPro" id="IPR046341">
    <property type="entry name" value="SET_dom_sf"/>
</dbReference>
<sequence length="363" mass="42106">MTVAEEKVGADETEAAEKSEADGSTEITAKEMYKAEQHLIYKEGDKEKSNDMICHYYLIYKMLLEYEKGQESPWYVWLNSMPQYYSNAASITSFCFKYLPALIRTLAMEERSVLEKNHLAVMNTPCLSNEMKRNSALWIFAHQSFYMRAFEANDGSGDLRIVPMGDYFNHGSEAAVSFTYDEEGNYWAQTIRDVPAGSPLRIQYADPTNPSFLFARYGFLDESSPATFCKIFPPQVNRDMVELGYAQNRMLFYKDTGDVSQEVWDILLYQWLTSSNVADRRILMEAHNRGDVERKMALHESYYPKTSSLLEEHLNTFMEQLDRLGGKADGKDPMEHPRLPLILSHNEFVRRTFLMVRNRYFGY</sequence>
<dbReference type="PANTHER" id="PTHR13271:SF154">
    <property type="entry name" value="GRIP DOMAIN-CONTAINING PROTEIN"/>
    <property type="match status" value="1"/>
</dbReference>
<dbReference type="EMBL" id="HBGN01033047">
    <property type="protein sequence ID" value="CAD9350243.1"/>
    <property type="molecule type" value="Transcribed_RNA"/>
</dbReference>
<evidence type="ECO:0000313" key="2">
    <source>
        <dbReference type="EMBL" id="CAD9350243.1"/>
    </source>
</evidence>
<dbReference type="CDD" id="cd10527">
    <property type="entry name" value="SET_LSMT"/>
    <property type="match status" value="1"/>
</dbReference>
<dbReference type="Gene3D" id="3.90.1410.10">
    <property type="entry name" value="set domain protein methyltransferase, domain 1"/>
    <property type="match status" value="1"/>
</dbReference>
<reference evidence="2" key="1">
    <citation type="submission" date="2021-01" db="EMBL/GenBank/DDBJ databases">
        <authorList>
            <person name="Corre E."/>
            <person name="Pelletier E."/>
            <person name="Niang G."/>
            <person name="Scheremetjew M."/>
            <person name="Finn R."/>
            <person name="Kale V."/>
            <person name="Holt S."/>
            <person name="Cochrane G."/>
            <person name="Meng A."/>
            <person name="Brown T."/>
            <person name="Cohen L."/>
        </authorList>
    </citation>
    <scope>NUCLEOTIDE SEQUENCE</scope>
    <source>
        <strain evidence="2">Pop2</strain>
    </source>
</reference>
<name>A0A6U3VNS5_9STRA</name>